<dbReference type="Gene3D" id="3.40.50.2300">
    <property type="match status" value="2"/>
</dbReference>
<proteinExistence type="predicted"/>
<evidence type="ECO:0008006" key="4">
    <source>
        <dbReference type="Google" id="ProtNLM"/>
    </source>
</evidence>
<gene>
    <name evidence="2" type="ORF">Theth_0645</name>
</gene>
<dbReference type="KEGG" id="tta:Theth_0645"/>
<dbReference type="OrthoDB" id="45588at2"/>
<dbReference type="HOGENOM" id="CLU_833843_0_0_0"/>
<keyword evidence="1" id="KW-0472">Membrane</keyword>
<keyword evidence="1" id="KW-0812">Transmembrane</keyword>
<dbReference type="Proteomes" id="UP000006804">
    <property type="component" value="Chromosome"/>
</dbReference>
<evidence type="ECO:0000313" key="3">
    <source>
        <dbReference type="Proteomes" id="UP000006804"/>
    </source>
</evidence>
<organism evidence="2 3">
    <name type="scientific">Pseudothermotoga thermarum DSM 5069</name>
    <dbReference type="NCBI Taxonomy" id="688269"/>
    <lineage>
        <taxon>Bacteria</taxon>
        <taxon>Thermotogati</taxon>
        <taxon>Thermotogota</taxon>
        <taxon>Thermotogae</taxon>
        <taxon>Thermotogales</taxon>
        <taxon>Thermotogaceae</taxon>
        <taxon>Pseudothermotoga</taxon>
    </lineage>
</organism>
<dbReference type="STRING" id="688269.Theth_0645"/>
<feature type="transmembrane region" description="Helical" evidence="1">
    <location>
        <begin position="6"/>
        <end position="23"/>
    </location>
</feature>
<dbReference type="eggNOG" id="COG0683">
    <property type="taxonomic scope" value="Bacteria"/>
</dbReference>
<dbReference type="RefSeq" id="WP_013931955.1">
    <property type="nucleotide sequence ID" value="NC_015707.1"/>
</dbReference>
<evidence type="ECO:0000313" key="2">
    <source>
        <dbReference type="EMBL" id="AEH50732.1"/>
    </source>
</evidence>
<keyword evidence="3" id="KW-1185">Reference proteome</keyword>
<protein>
    <recommendedName>
        <fullName evidence="4">Leucine-binding protein domain-containing protein</fullName>
    </recommendedName>
</protein>
<dbReference type="EMBL" id="CP002351">
    <property type="protein sequence ID" value="AEH50732.1"/>
    <property type="molecule type" value="Genomic_DNA"/>
</dbReference>
<dbReference type="AlphaFoldDB" id="F7YX29"/>
<dbReference type="InterPro" id="IPR028082">
    <property type="entry name" value="Peripla_BP_I"/>
</dbReference>
<name>F7YX29_9THEM</name>
<reference evidence="2 3" key="1">
    <citation type="submission" date="2010-11" db="EMBL/GenBank/DDBJ databases">
        <title>The complete genome of Thermotoga thermarum DSM 5069.</title>
        <authorList>
            <consortium name="US DOE Joint Genome Institute (JGI-PGF)"/>
            <person name="Lucas S."/>
            <person name="Copeland A."/>
            <person name="Lapidus A."/>
            <person name="Bruce D."/>
            <person name="Goodwin L."/>
            <person name="Pitluck S."/>
            <person name="Kyrpides N."/>
            <person name="Mavromatis K."/>
            <person name="Ivanova N."/>
            <person name="Zeytun A."/>
            <person name="Brettin T."/>
            <person name="Detter J.C."/>
            <person name="Tapia R."/>
            <person name="Han C."/>
            <person name="Land M."/>
            <person name="Hauser L."/>
            <person name="Markowitz V."/>
            <person name="Cheng J.-F."/>
            <person name="Hugenholtz P."/>
            <person name="Woyke T."/>
            <person name="Wu D."/>
            <person name="Spring S."/>
            <person name="Schroeder M."/>
            <person name="Brambilla E."/>
            <person name="Klenk H.-P."/>
            <person name="Eisen J.A."/>
        </authorList>
    </citation>
    <scope>NUCLEOTIDE SEQUENCE [LARGE SCALE GENOMIC DNA]</scope>
    <source>
        <strain evidence="2 3">DSM 5069</strain>
    </source>
</reference>
<dbReference type="SUPFAM" id="SSF53822">
    <property type="entry name" value="Periplasmic binding protein-like I"/>
    <property type="match status" value="1"/>
</dbReference>
<keyword evidence="1" id="KW-1133">Transmembrane helix</keyword>
<dbReference type="PATRIC" id="fig|688269.3.peg.668"/>
<accession>F7YX29</accession>
<evidence type="ECO:0000256" key="1">
    <source>
        <dbReference type="SAM" id="Phobius"/>
    </source>
</evidence>
<sequence length="327" mass="36990" precursor="true">MKQSFLIIVFTIVSILIIYIAYLERTTLKILIFEDGIIQLQQGLDRYVKETGFKCKPIVIRIDRSLEEIEKFLRDNQKTYAIGPRTSSQALRLIPLLEKYQIFAIAPLVTSPEVLGKSNYLVSLSSSDDLQVRHIASLLLDFENIVVFTDFDNPVYCDTFYDILVKELPEKTILKVVVDKVENLSLPDEFDVVVFVTEGRKAGLIAQMIRSRNFEIPLFGSDYVYSDQLIQIGGKAVEGMIVYNLFDLERMLVRNFTSLHEAGSYDAALVIDSLVKQGVKPNLAGEYLKGKSFSGATGDFTISENLWAVRKSNFVTVQNGSFVPLKR</sequence>